<name>A0AAD7F867_MYCRO</name>
<gene>
    <name evidence="1" type="ORF">B0H17DRAFT_1222925</name>
</gene>
<comment type="caution">
    <text evidence="1">The sequence shown here is derived from an EMBL/GenBank/DDBJ whole genome shotgun (WGS) entry which is preliminary data.</text>
</comment>
<protein>
    <submittedName>
        <fullName evidence="1">Uncharacterized protein</fullName>
    </submittedName>
</protein>
<dbReference type="AlphaFoldDB" id="A0AAD7F867"/>
<proteinExistence type="predicted"/>
<evidence type="ECO:0000313" key="1">
    <source>
        <dbReference type="EMBL" id="KAJ7601995.1"/>
    </source>
</evidence>
<dbReference type="EMBL" id="JARKIE010001452">
    <property type="protein sequence ID" value="KAJ7601995.1"/>
    <property type="molecule type" value="Genomic_DNA"/>
</dbReference>
<keyword evidence="2" id="KW-1185">Reference proteome</keyword>
<accession>A0AAD7F867</accession>
<dbReference type="PANTHER" id="PTHR40788">
    <property type="entry name" value="CLR5 DOMAIN-CONTAINING PROTEIN-RELATED"/>
    <property type="match status" value="1"/>
</dbReference>
<evidence type="ECO:0000313" key="2">
    <source>
        <dbReference type="Proteomes" id="UP001221757"/>
    </source>
</evidence>
<organism evidence="1 2">
    <name type="scientific">Mycena rosella</name>
    <name type="common">Pink bonnet</name>
    <name type="synonym">Agaricus rosellus</name>
    <dbReference type="NCBI Taxonomy" id="1033263"/>
    <lineage>
        <taxon>Eukaryota</taxon>
        <taxon>Fungi</taxon>
        <taxon>Dikarya</taxon>
        <taxon>Basidiomycota</taxon>
        <taxon>Agaricomycotina</taxon>
        <taxon>Agaricomycetes</taxon>
        <taxon>Agaricomycetidae</taxon>
        <taxon>Agaricales</taxon>
        <taxon>Marasmiineae</taxon>
        <taxon>Mycenaceae</taxon>
        <taxon>Mycena</taxon>
    </lineage>
</organism>
<reference evidence="1" key="1">
    <citation type="submission" date="2023-03" db="EMBL/GenBank/DDBJ databases">
        <title>Massive genome expansion in bonnet fungi (Mycena s.s.) driven by repeated elements and novel gene families across ecological guilds.</title>
        <authorList>
            <consortium name="Lawrence Berkeley National Laboratory"/>
            <person name="Harder C.B."/>
            <person name="Miyauchi S."/>
            <person name="Viragh M."/>
            <person name="Kuo A."/>
            <person name="Thoen E."/>
            <person name="Andreopoulos B."/>
            <person name="Lu D."/>
            <person name="Skrede I."/>
            <person name="Drula E."/>
            <person name="Henrissat B."/>
            <person name="Morin E."/>
            <person name="Kohler A."/>
            <person name="Barry K."/>
            <person name="LaButti K."/>
            <person name="Morin E."/>
            <person name="Salamov A."/>
            <person name="Lipzen A."/>
            <person name="Mereny Z."/>
            <person name="Hegedus B."/>
            <person name="Baldrian P."/>
            <person name="Stursova M."/>
            <person name="Weitz H."/>
            <person name="Taylor A."/>
            <person name="Grigoriev I.V."/>
            <person name="Nagy L.G."/>
            <person name="Martin F."/>
            <person name="Kauserud H."/>
        </authorList>
    </citation>
    <scope>NUCLEOTIDE SEQUENCE</scope>
    <source>
        <strain evidence="1">CBHHK067</strain>
    </source>
</reference>
<sequence length="557" mass="62483">MSFGDGLSVLEAQCKLLEFLVAVVSKILLDLDLAALKPAPPFTAPEIPILNTMFQWQSSARTNAMRPYSPPPVFSIDDMASLLESQYELAVQHLADLRTDPIYLVDTIQSYYDHRLETILGKALQALVQNRAVSLMLSDACTFLAHYRVAMAIVEEFRDVQTQYPNGARRGRELPAEYENALMKFHPILGSLETHLTKVHHQTFCSSSALSTGRTVRCTDPAFAKNEAGFTSRPQDKFITQDPAQHQRISPLIANLLSQWGIVNDCKYILDWHRPPVGASESHEDAFRRRLPNWHPLLAPIVSGAAPLAHLADKAFPVSRFMYPKGPRDTNWALRCQRVDETFTAFWKAADHWVALGKPKTSLDPRVSPAALVPFDGAVQTPAAQERTVKAKPKARGVTAIGTEDTDTAPEAAEDVVTTPPTPVSARVYKVANVIFSEQIAIQQSSVAWKDILTAFVQINFSLHQTRRSAWTFRHLNGQLSIIVHAPHPESMMRFWDARRFGRRLAQRFGWTLASFVVDATVTERQIFMISVEEERASTSDLIRPNMWPHGCLNRRT</sequence>
<dbReference type="PANTHER" id="PTHR40788:SF1">
    <property type="entry name" value="IPA PROTEIN"/>
    <property type="match status" value="1"/>
</dbReference>
<dbReference type="Proteomes" id="UP001221757">
    <property type="component" value="Unassembled WGS sequence"/>
</dbReference>